<name>A0A7H9BBE9_ZYGMR</name>
<keyword evidence="2" id="KW-0812">Transmembrane</keyword>
<sequence length="122" mass="13607">MSTTEKKDGSPQSVPIDSKDENESNVEEKPLKEKAKVYRKGVKHGRVHKRHLNSTLRSSKSKKFATTKGERPKTLGKNSERNHSKAVGEMNTFYSGAMVGSFLGATLSSAFTKFIVKRLQDH</sequence>
<dbReference type="Proteomes" id="UP000509704">
    <property type="component" value="Chromosome 8"/>
</dbReference>
<feature type="region of interest" description="Disordered" evidence="1">
    <location>
        <begin position="1"/>
        <end position="84"/>
    </location>
</feature>
<dbReference type="EMBL" id="CP058611">
    <property type="protein sequence ID" value="QLG75082.1"/>
    <property type="molecule type" value="Genomic_DNA"/>
</dbReference>
<keyword evidence="2" id="KW-1133">Transmembrane helix</keyword>
<feature type="compositionally biased region" description="Basic and acidic residues" evidence="1">
    <location>
        <begin position="68"/>
        <end position="83"/>
    </location>
</feature>
<feature type="transmembrane region" description="Helical" evidence="2">
    <location>
        <begin position="93"/>
        <end position="116"/>
    </location>
</feature>
<protein>
    <submittedName>
        <fullName evidence="3">Uncharacterized protein</fullName>
    </submittedName>
</protein>
<evidence type="ECO:0000256" key="2">
    <source>
        <dbReference type="SAM" id="Phobius"/>
    </source>
</evidence>
<evidence type="ECO:0000313" key="4">
    <source>
        <dbReference type="Proteomes" id="UP000509704"/>
    </source>
</evidence>
<proteinExistence type="predicted"/>
<reference evidence="3 4" key="1">
    <citation type="submission" date="2020-07" db="EMBL/GenBank/DDBJ databases">
        <title>The yeast mating-type switching endonuclease HO is a domesticated member of an unorthodox homing genetic element family.</title>
        <authorList>
            <person name="Coughlan A.Y."/>
            <person name="Lombardi L."/>
            <person name="Braun-Galleani S."/>
            <person name="Martos A.R."/>
            <person name="Galeote V."/>
            <person name="Bigey F."/>
            <person name="Dequin S."/>
            <person name="Byrne K.P."/>
            <person name="Wolfe K.H."/>
        </authorList>
    </citation>
    <scope>NUCLEOTIDE SEQUENCE [LARGE SCALE GENOMIC DNA]</scope>
    <source>
        <strain evidence="3 4">NRRL Y-6702</strain>
    </source>
</reference>
<dbReference type="OrthoDB" id="4070655at2759"/>
<organism evidence="3 4">
    <name type="scientific">Zygotorulaspora mrakii</name>
    <name type="common">Zygosaccharomyces mrakii</name>
    <dbReference type="NCBI Taxonomy" id="42260"/>
    <lineage>
        <taxon>Eukaryota</taxon>
        <taxon>Fungi</taxon>
        <taxon>Dikarya</taxon>
        <taxon>Ascomycota</taxon>
        <taxon>Saccharomycotina</taxon>
        <taxon>Saccharomycetes</taxon>
        <taxon>Saccharomycetales</taxon>
        <taxon>Saccharomycetaceae</taxon>
        <taxon>Zygotorulaspora</taxon>
    </lineage>
</organism>
<accession>A0A7H9BBE9</accession>
<keyword evidence="2" id="KW-0472">Membrane</keyword>
<dbReference type="GeneID" id="59238885"/>
<keyword evidence="4" id="KW-1185">Reference proteome</keyword>
<evidence type="ECO:0000313" key="3">
    <source>
        <dbReference type="EMBL" id="QLG75082.1"/>
    </source>
</evidence>
<dbReference type="KEGG" id="zmk:HG535_0H04090"/>
<dbReference type="AlphaFoldDB" id="A0A7H9BBE9"/>
<feature type="compositionally biased region" description="Basic residues" evidence="1">
    <location>
        <begin position="37"/>
        <end position="52"/>
    </location>
</feature>
<gene>
    <name evidence="3" type="ORF">HG535_0H04090</name>
</gene>
<evidence type="ECO:0000256" key="1">
    <source>
        <dbReference type="SAM" id="MobiDB-lite"/>
    </source>
</evidence>
<feature type="compositionally biased region" description="Basic and acidic residues" evidence="1">
    <location>
        <begin position="17"/>
        <end position="36"/>
    </location>
</feature>
<dbReference type="RefSeq" id="XP_037146807.1">
    <property type="nucleotide sequence ID" value="XM_037290912.1"/>
</dbReference>